<evidence type="ECO:0000313" key="6">
    <source>
        <dbReference type="EMBL" id="GGY28577.1"/>
    </source>
</evidence>
<dbReference type="Gene3D" id="4.10.220.110">
    <property type="match status" value="1"/>
</dbReference>
<dbReference type="SUPFAM" id="SSF69255">
    <property type="entry name" value="gp5 N-terminal domain-like"/>
    <property type="match status" value="1"/>
</dbReference>
<protein>
    <submittedName>
        <fullName evidence="7">Type VI secretion system tip protein VgrG</fullName>
    </submittedName>
</protein>
<dbReference type="InterPro" id="IPR006531">
    <property type="entry name" value="Gp5/Vgr_OB"/>
</dbReference>
<dbReference type="Pfam" id="PF13296">
    <property type="entry name" value="T6SS_Vgr"/>
    <property type="match status" value="1"/>
</dbReference>
<evidence type="ECO:0000313" key="7">
    <source>
        <dbReference type="EMBL" id="QBI04598.1"/>
    </source>
</evidence>
<feature type="domain" description="Gp5/Type VI secretion system Vgr protein OB-fold" evidence="3">
    <location>
        <begin position="471"/>
        <end position="523"/>
    </location>
</feature>
<dbReference type="AlphaFoldDB" id="A0A411X6U6"/>
<dbReference type="NCBIfam" id="TIGR03361">
    <property type="entry name" value="VI_Rhs_Vgr"/>
    <property type="match status" value="1"/>
</dbReference>
<organism evidence="6 9">
    <name type="scientific">Pseudoduganella albidiflava</name>
    <dbReference type="NCBI Taxonomy" id="321983"/>
    <lineage>
        <taxon>Bacteria</taxon>
        <taxon>Pseudomonadati</taxon>
        <taxon>Pseudomonadota</taxon>
        <taxon>Betaproteobacteria</taxon>
        <taxon>Burkholderiales</taxon>
        <taxon>Oxalobacteraceae</taxon>
        <taxon>Telluria group</taxon>
        <taxon>Pseudoduganella</taxon>
    </lineage>
</organism>
<dbReference type="Gene3D" id="3.55.50.10">
    <property type="entry name" value="Baseplate protein-like domains"/>
    <property type="match status" value="1"/>
</dbReference>
<reference evidence="6" key="3">
    <citation type="submission" date="2022-12" db="EMBL/GenBank/DDBJ databases">
        <authorList>
            <person name="Sun Q."/>
            <person name="Kim S."/>
        </authorList>
    </citation>
    <scope>NUCLEOTIDE SEQUENCE</scope>
    <source>
        <strain evidence="6">KCTC 12343</strain>
    </source>
</reference>
<dbReference type="InterPro" id="IPR017847">
    <property type="entry name" value="T6SS_RhsGE_Vgr_subset"/>
</dbReference>
<dbReference type="EMBL" id="BMWV01000001">
    <property type="protein sequence ID" value="GGY28577.1"/>
    <property type="molecule type" value="Genomic_DNA"/>
</dbReference>
<dbReference type="Gene3D" id="2.40.50.230">
    <property type="entry name" value="Gp5 N-terminal domain"/>
    <property type="match status" value="1"/>
</dbReference>
<evidence type="ECO:0000259" key="4">
    <source>
        <dbReference type="Pfam" id="PF10106"/>
    </source>
</evidence>
<dbReference type="OrthoDB" id="1907165at2"/>
<accession>A0A411X6U6</accession>
<feature type="domain" description="Putative type VI secretion system Rhs element associated Vgr" evidence="5">
    <location>
        <begin position="578"/>
        <end position="685"/>
    </location>
</feature>
<dbReference type="InterPro" id="IPR018769">
    <property type="entry name" value="VgrG2_DUF2345"/>
</dbReference>
<dbReference type="Pfam" id="PF05954">
    <property type="entry name" value="Phage_GPD"/>
    <property type="match status" value="1"/>
</dbReference>
<evidence type="ECO:0000313" key="8">
    <source>
        <dbReference type="Proteomes" id="UP000292307"/>
    </source>
</evidence>
<dbReference type="Pfam" id="PF10106">
    <property type="entry name" value="DUF2345"/>
    <property type="match status" value="1"/>
</dbReference>
<dbReference type="NCBIfam" id="TIGR01646">
    <property type="entry name" value="vgr_GE"/>
    <property type="match status" value="1"/>
</dbReference>
<evidence type="ECO:0000313" key="9">
    <source>
        <dbReference type="Proteomes" id="UP000628442"/>
    </source>
</evidence>
<dbReference type="Gene3D" id="2.30.110.50">
    <property type="match status" value="1"/>
</dbReference>
<evidence type="ECO:0000256" key="1">
    <source>
        <dbReference type="ARBA" id="ARBA00005558"/>
    </source>
</evidence>
<sequence>MLALTDLMRQDTRILRLTTPLGPDRLIPECLRAQEAMSQPYELTVTALSADAGIALKTLLGQPVLLELLTATSGQMRVFHGHVTAASMLGADGGLARYELTIGPWYAFMDLGRDSRVFQDMTVFDILDTLFTGWQSPGTLVPQWRYEIADRTIYPQRSLTCQYQESNRTFAERLMHEEGLFYYFEHSGDPSSAALGGHTLVIADHNGAFQPNAQPAIRFTQPGAVMRQDSMDRWRREVRATAGGVDIGSWDYRNVGMRRASTEDGTGPLLRDTPGAYAYTSPEHAQRIADRQAEALRASRETFIGAGTVRTLSPGTTFTLSEHSAVAEDESFVVLRALHLAHNNLSAEVRDVAQRLGENPLARLIEREQAGSLHATGKDKGERPLYRNRIDAIRSSVPYRSADSDGHGLVLRPKPTVRGQQTAIVVGPPGAVIHTDRDHRIKVQFHWQRGVQSHSRLEHPVPDGHTGAPADDSSGTWVRIATPMAPVAGANWGTHAVPRVGSEVLVDFIDGDIDRPIVIGSLYNGGGETDAQSNRISAGTGAATGNAPAWFPGESGAHAHAAVLSGFKSQALQASQSGTGAYNQLVFDDAPGEPRVALQRHASAHEGTDELNLGHLRHQTDNQRLDTAGLGAELKTAHSAALRAGQGLLLSTEAQTAGGQQLAAREAVSQIGASAEMQQSLAETAQKHNAKLKDEPAPDKLLAIAELRKGPGVLDATAGGGGADEGGGGNAIAFTEPQLQLSSPAGIAATTPASTIVSAGTTTSFAAGQDINFASQANLLHQVKGGIGLFTYGKASAATKPNQETGIRLHAASGKASVQAQSDAVRITADKLVTVASIAKSVSVSAKQHVMLTAQGAYLKIEGGNIMIHGPGTMSFKASMKELAGPASASSQLKLPPVGKLAECPSAQSDAATGGASAI</sequence>
<dbReference type="InterPro" id="IPR037026">
    <property type="entry name" value="Vgr_OB-fold_dom_sf"/>
</dbReference>
<feature type="domain" description="DUF2345" evidence="4">
    <location>
        <begin position="728"/>
        <end position="887"/>
    </location>
</feature>
<reference evidence="7 8" key="2">
    <citation type="submission" date="2019-02" db="EMBL/GenBank/DDBJ databases">
        <title>Draft Genome Sequences of Six Type Strains of the Genus Massilia.</title>
        <authorList>
            <person name="Miess H."/>
            <person name="Frediansyhah A."/>
            <person name="Gross H."/>
        </authorList>
    </citation>
    <scope>NUCLEOTIDE SEQUENCE [LARGE SCALE GENOMIC DNA]</scope>
    <source>
        <strain evidence="7 8">DSM 17472</strain>
    </source>
</reference>
<evidence type="ECO:0000259" key="5">
    <source>
        <dbReference type="Pfam" id="PF13296"/>
    </source>
</evidence>
<dbReference type="Proteomes" id="UP000628442">
    <property type="component" value="Unassembled WGS sequence"/>
</dbReference>
<dbReference type="EMBL" id="CP036401">
    <property type="protein sequence ID" value="QBI04598.1"/>
    <property type="molecule type" value="Genomic_DNA"/>
</dbReference>
<dbReference type="Pfam" id="PF04717">
    <property type="entry name" value="Phage_base_V"/>
    <property type="match status" value="1"/>
</dbReference>
<dbReference type="InterPro" id="IPR028244">
    <property type="entry name" value="T6SS_Rhs_Vgr_dom"/>
</dbReference>
<reference evidence="6" key="1">
    <citation type="journal article" date="2014" name="Int. J. Syst. Evol. Microbiol.">
        <title>Complete genome sequence of Corynebacterium casei LMG S-19264T (=DSM 44701T), isolated from a smear-ripened cheese.</title>
        <authorList>
            <consortium name="US DOE Joint Genome Institute (JGI-PGF)"/>
            <person name="Walter F."/>
            <person name="Albersmeier A."/>
            <person name="Kalinowski J."/>
            <person name="Ruckert C."/>
        </authorList>
    </citation>
    <scope>NUCLEOTIDE SEQUENCE</scope>
    <source>
        <strain evidence="6">KCTC 12343</strain>
    </source>
</reference>
<evidence type="ECO:0000256" key="2">
    <source>
        <dbReference type="SAM" id="MobiDB-lite"/>
    </source>
</evidence>
<dbReference type="InterPro" id="IPR006533">
    <property type="entry name" value="T6SS_Vgr_RhsGE"/>
</dbReference>
<dbReference type="Proteomes" id="UP000292307">
    <property type="component" value="Chromosome"/>
</dbReference>
<keyword evidence="8" id="KW-1185">Reference proteome</keyword>
<proteinExistence type="inferred from homology"/>
<dbReference type="SUPFAM" id="SSF69279">
    <property type="entry name" value="Phage tail proteins"/>
    <property type="match status" value="2"/>
</dbReference>
<comment type="similarity">
    <text evidence="1">Belongs to the VgrG protein family.</text>
</comment>
<name>A0A411X6U6_9BURK</name>
<evidence type="ECO:0000259" key="3">
    <source>
        <dbReference type="Pfam" id="PF04717"/>
    </source>
</evidence>
<feature type="region of interest" description="Disordered" evidence="2">
    <location>
        <begin position="452"/>
        <end position="472"/>
    </location>
</feature>
<gene>
    <name evidence="7" type="ORF">EYF70_30070</name>
    <name evidence="6" type="ORF">GCM10007387_08420</name>
</gene>
<dbReference type="RefSeq" id="WP_131148659.1">
    <property type="nucleotide sequence ID" value="NZ_BMWV01000001.1"/>
</dbReference>